<dbReference type="AlphaFoldDB" id="A0AAI9E913"/>
<evidence type="ECO:0000256" key="1">
    <source>
        <dbReference type="ARBA" id="ARBA00004370"/>
    </source>
</evidence>
<dbReference type="Pfam" id="PF04116">
    <property type="entry name" value="FA_hydroxylase"/>
    <property type="match status" value="1"/>
</dbReference>
<protein>
    <submittedName>
        <fullName evidence="6">Fatty acid hydroxylase vlmA-like</fullName>
    </submittedName>
</protein>
<reference evidence="6" key="1">
    <citation type="submission" date="2023-11" db="EMBL/GenBank/DDBJ databases">
        <authorList>
            <person name="Alioto T."/>
            <person name="Alioto T."/>
            <person name="Gomez Garrido J."/>
        </authorList>
    </citation>
    <scope>NUCLEOTIDE SEQUENCE</scope>
</reference>
<dbReference type="GO" id="GO:0016020">
    <property type="term" value="C:membrane"/>
    <property type="evidence" value="ECO:0007669"/>
    <property type="project" value="UniProtKB-SubCell"/>
</dbReference>
<dbReference type="Proteomes" id="UP001296104">
    <property type="component" value="Unassembled WGS sequence"/>
</dbReference>
<name>A0AAI9E913_9PEZI</name>
<evidence type="ECO:0000313" key="6">
    <source>
        <dbReference type="EMBL" id="CAK3909192.1"/>
    </source>
</evidence>
<feature type="domain" description="Fatty acid hydroxylase" evidence="5">
    <location>
        <begin position="178"/>
        <end position="324"/>
    </location>
</feature>
<comment type="subcellular location">
    <subcellularLocation>
        <location evidence="1">Membrane</location>
    </subcellularLocation>
</comment>
<keyword evidence="2" id="KW-0812">Transmembrane</keyword>
<keyword evidence="4" id="KW-0472">Membrane</keyword>
<keyword evidence="3" id="KW-1133">Transmembrane helix</keyword>
<dbReference type="InterPro" id="IPR006694">
    <property type="entry name" value="Fatty_acid_hydroxylase"/>
</dbReference>
<gene>
    <name evidence="6" type="ORF">LECACI_7A002587</name>
</gene>
<evidence type="ECO:0000256" key="4">
    <source>
        <dbReference type="ARBA" id="ARBA00023136"/>
    </source>
</evidence>
<sequence length="363" mass="42920">MGVQYNPQESMKSTWRTGDRKEWTRHHWTMEKFNLHPTDLDRPVPVHQKTDKVPYLPTLQCHVWVLAHAVWPMLLHQAYASLSGRNLPWYATFILYTLAFKINAVHELHMLRNLGMRYGFLDGDKHERDQVPDATVAKTFRALTNTSTFRPLMAVILAYRSADLPSSTSWWLPVELGLYGIVLDFWFYWYHRCMHEFDGLWKYHRTHHLTKHPTPLLTIYADVEQEIFDIAVIPLMTWLTLKAMGFPMGFYDWWICHQYIVFTELFGHSGVRLLTYPPSTNSLFLRLFDAELITEDHDLHHRKGYRKSHNYGKQTLLWDRVFGTVHERIESTPENIDYENPATLEFFPIIADWLLVTEKAKAT</sequence>
<accession>A0AAI9E913</accession>
<organism evidence="6 7">
    <name type="scientific">Lecanosticta acicola</name>
    <dbReference type="NCBI Taxonomy" id="111012"/>
    <lineage>
        <taxon>Eukaryota</taxon>
        <taxon>Fungi</taxon>
        <taxon>Dikarya</taxon>
        <taxon>Ascomycota</taxon>
        <taxon>Pezizomycotina</taxon>
        <taxon>Dothideomycetes</taxon>
        <taxon>Dothideomycetidae</taxon>
        <taxon>Mycosphaerellales</taxon>
        <taxon>Mycosphaerellaceae</taxon>
        <taxon>Lecanosticta</taxon>
    </lineage>
</organism>
<keyword evidence="7" id="KW-1185">Reference proteome</keyword>
<dbReference type="InterPro" id="IPR050307">
    <property type="entry name" value="Sterol_Desaturase_Related"/>
</dbReference>
<dbReference type="GO" id="GO:0008610">
    <property type="term" value="P:lipid biosynthetic process"/>
    <property type="evidence" value="ECO:0007669"/>
    <property type="project" value="InterPro"/>
</dbReference>
<evidence type="ECO:0000259" key="5">
    <source>
        <dbReference type="Pfam" id="PF04116"/>
    </source>
</evidence>
<comment type="caution">
    <text evidence="6">The sequence shown here is derived from an EMBL/GenBank/DDBJ whole genome shotgun (WGS) entry which is preliminary data.</text>
</comment>
<dbReference type="EMBL" id="CAVMBE010000011">
    <property type="protein sequence ID" value="CAK3909192.1"/>
    <property type="molecule type" value="Genomic_DNA"/>
</dbReference>
<evidence type="ECO:0000256" key="3">
    <source>
        <dbReference type="ARBA" id="ARBA00022989"/>
    </source>
</evidence>
<proteinExistence type="predicted"/>
<evidence type="ECO:0000313" key="7">
    <source>
        <dbReference type="Proteomes" id="UP001296104"/>
    </source>
</evidence>
<evidence type="ECO:0000256" key="2">
    <source>
        <dbReference type="ARBA" id="ARBA00022692"/>
    </source>
</evidence>
<dbReference type="GO" id="GO:0005506">
    <property type="term" value="F:iron ion binding"/>
    <property type="evidence" value="ECO:0007669"/>
    <property type="project" value="InterPro"/>
</dbReference>
<dbReference type="GO" id="GO:0016491">
    <property type="term" value="F:oxidoreductase activity"/>
    <property type="evidence" value="ECO:0007669"/>
    <property type="project" value="InterPro"/>
</dbReference>
<dbReference type="PANTHER" id="PTHR11863">
    <property type="entry name" value="STEROL DESATURASE"/>
    <property type="match status" value="1"/>
</dbReference>